<name>A0ACB5T5K4_AMBMO</name>
<dbReference type="Proteomes" id="UP001165064">
    <property type="component" value="Unassembled WGS sequence"/>
</dbReference>
<proteinExistence type="predicted"/>
<dbReference type="EMBL" id="BSXS01003569">
    <property type="protein sequence ID" value="GME81542.1"/>
    <property type="molecule type" value="Genomic_DNA"/>
</dbReference>
<reference evidence="1" key="1">
    <citation type="submission" date="2023-04" db="EMBL/GenBank/DDBJ databases">
        <title>Ambrosiozyma monospora NBRC 10751.</title>
        <authorList>
            <person name="Ichikawa N."/>
            <person name="Sato H."/>
            <person name="Tonouchi N."/>
        </authorList>
    </citation>
    <scope>NUCLEOTIDE SEQUENCE</scope>
    <source>
        <strain evidence="1">NBRC 10751</strain>
    </source>
</reference>
<evidence type="ECO:0000313" key="2">
    <source>
        <dbReference type="Proteomes" id="UP001165064"/>
    </source>
</evidence>
<comment type="caution">
    <text evidence="1">The sequence shown here is derived from an EMBL/GenBank/DDBJ whole genome shotgun (WGS) entry which is preliminary data.</text>
</comment>
<gene>
    <name evidence="1" type="ORF">Amon02_000500800</name>
</gene>
<keyword evidence="2" id="KW-1185">Reference proteome</keyword>
<accession>A0ACB5T5K4</accession>
<sequence length="169" mass="19498">MGWNPFSRKKSEDATPSQETPAAPVLLEDIQQQQQEPPTIPPPATTTPEQSKLSAQTQEISRFLRNLSLEDFQFAKLVQIPCFRDAGLIGFSTFFVFSSVMFLYHKNFRKSINWGFGGLMLGSIFGWEQCNHFRKQSSMAVQLAQERFQERQHQKILEEQQQNQNQGKK</sequence>
<evidence type="ECO:0000313" key="1">
    <source>
        <dbReference type="EMBL" id="GME81542.1"/>
    </source>
</evidence>
<protein>
    <submittedName>
        <fullName evidence="1">Unnamed protein product</fullName>
    </submittedName>
</protein>
<organism evidence="1 2">
    <name type="scientific">Ambrosiozyma monospora</name>
    <name type="common">Yeast</name>
    <name type="synonym">Endomycopsis monosporus</name>
    <dbReference type="NCBI Taxonomy" id="43982"/>
    <lineage>
        <taxon>Eukaryota</taxon>
        <taxon>Fungi</taxon>
        <taxon>Dikarya</taxon>
        <taxon>Ascomycota</taxon>
        <taxon>Saccharomycotina</taxon>
        <taxon>Pichiomycetes</taxon>
        <taxon>Pichiales</taxon>
        <taxon>Pichiaceae</taxon>
        <taxon>Ambrosiozyma</taxon>
    </lineage>
</organism>